<organism evidence="1 2">
    <name type="scientific">Bacillus mycoides</name>
    <dbReference type="NCBI Taxonomy" id="1405"/>
    <lineage>
        <taxon>Bacteria</taxon>
        <taxon>Bacillati</taxon>
        <taxon>Bacillota</taxon>
        <taxon>Bacilli</taxon>
        <taxon>Bacillales</taxon>
        <taxon>Bacillaceae</taxon>
        <taxon>Bacillus</taxon>
        <taxon>Bacillus cereus group</taxon>
    </lineage>
</organism>
<dbReference type="Proteomes" id="UP000065797">
    <property type="component" value="Unassembled WGS sequence"/>
</dbReference>
<dbReference type="EMBL" id="LRPH01000033">
    <property type="protein sequence ID" value="KWU66031.1"/>
    <property type="molecule type" value="Genomic_DNA"/>
</dbReference>
<gene>
    <name evidence="1" type="ORF">AWW70_00305</name>
</gene>
<sequence>MSLDKYKNMSDEEFKQLSTEEFQNYVRLKQEDFSRHYRKINEITVDVMLKPQEAIEIAKQYHKENKLDGAVNEDISHLFFDEAYTFKIEKENRNNDDSRPAWRILVDLPKNPFLMEDYTLIVSDRDKKVMGMLDPNGHPVFKGNEFTDEDIEYIMSDEDSRD</sequence>
<reference evidence="1 2" key="1">
    <citation type="submission" date="2016-01" db="EMBL/GenBank/DDBJ databases">
        <authorList>
            <person name="McClelland M."/>
            <person name="Jain A."/>
            <person name="Saraogi P."/>
            <person name="Mendelson R."/>
            <person name="Westerman R."/>
            <person name="SanMiguel P."/>
            <person name="Csonka L."/>
        </authorList>
    </citation>
    <scope>NUCLEOTIDE SEQUENCE [LARGE SCALE GENOMIC DNA]</scope>
    <source>
        <strain evidence="1 2">PE8-15</strain>
    </source>
</reference>
<proteinExistence type="predicted"/>
<dbReference type="AlphaFoldDB" id="A0A125PP23"/>
<dbReference type="RefSeq" id="WP_060749505.1">
    <property type="nucleotide sequence ID" value="NZ_LRPH01000033.1"/>
</dbReference>
<evidence type="ECO:0000313" key="2">
    <source>
        <dbReference type="Proteomes" id="UP000065797"/>
    </source>
</evidence>
<evidence type="ECO:0000313" key="1">
    <source>
        <dbReference type="EMBL" id="KWU66031.1"/>
    </source>
</evidence>
<name>A0A125PP23_BACMY</name>
<comment type="caution">
    <text evidence="1">The sequence shown here is derived from an EMBL/GenBank/DDBJ whole genome shotgun (WGS) entry which is preliminary data.</text>
</comment>
<protein>
    <submittedName>
        <fullName evidence="1">Uncharacterized protein</fullName>
    </submittedName>
</protein>
<accession>A0A125PP23</accession>